<protein>
    <recommendedName>
        <fullName evidence="3">ArsR family transcriptional regulator</fullName>
    </recommendedName>
</protein>
<evidence type="ECO:0000313" key="1">
    <source>
        <dbReference type="EMBL" id="EFU41629.1"/>
    </source>
</evidence>
<reference evidence="1 2" key="1">
    <citation type="journal article" date="2010" name="BMC Genomics">
        <title>Genome sequence of the pattern forming Paenibacillus vortex bacterium reveals potential for thriving in complex environments.</title>
        <authorList>
            <person name="Sirota-Madi A."/>
            <person name="Olender T."/>
            <person name="Helman Y."/>
            <person name="Ingham C."/>
            <person name="Brainis I."/>
            <person name="Roth D."/>
            <person name="Hagi E."/>
            <person name="Brodsky L."/>
            <person name="Leshkowitz D."/>
            <person name="Galatenko V."/>
            <person name="Nikolaev V."/>
            <person name="Mugasimangalam R.C."/>
            <person name="Bransburg-Zabary S."/>
            <person name="Gutnick D.L."/>
            <person name="Lancet D."/>
            <person name="Ben-Jacob E."/>
        </authorList>
    </citation>
    <scope>NUCLEOTIDE SEQUENCE [LARGE SCALE GENOMIC DNA]</scope>
    <source>
        <strain evidence="1 2">V453</strain>
    </source>
</reference>
<evidence type="ECO:0008006" key="3">
    <source>
        <dbReference type="Google" id="ProtNLM"/>
    </source>
</evidence>
<dbReference type="Proteomes" id="UP000003094">
    <property type="component" value="Unassembled WGS sequence"/>
</dbReference>
<comment type="caution">
    <text evidence="1">The sequence shown here is derived from an EMBL/GenBank/DDBJ whole genome shotgun (WGS) entry which is preliminary data.</text>
</comment>
<dbReference type="AlphaFoldDB" id="A0A2R9SW61"/>
<name>A0A2R9SW61_9BACL</name>
<keyword evidence="2" id="KW-1185">Reference proteome</keyword>
<organism evidence="1 2">
    <name type="scientific">Paenibacillus vortex V453</name>
    <dbReference type="NCBI Taxonomy" id="715225"/>
    <lineage>
        <taxon>Bacteria</taxon>
        <taxon>Bacillati</taxon>
        <taxon>Bacillota</taxon>
        <taxon>Bacilli</taxon>
        <taxon>Bacillales</taxon>
        <taxon>Paenibacillaceae</taxon>
        <taxon>Paenibacillus</taxon>
    </lineage>
</organism>
<dbReference type="KEGG" id="pvo:PVOR_11825"/>
<sequence>MLHDLEVKLLKILITYQAHRSRVPTLRLLKYLTGRKAVEILEGIESLERQGYIRFNVWRDMQSLIVLEEELLTITEWREVPYSGQLIEIR</sequence>
<gene>
    <name evidence="1" type="ORF">PVOR_11825</name>
</gene>
<proteinExistence type="predicted"/>
<evidence type="ECO:0000313" key="2">
    <source>
        <dbReference type="Proteomes" id="UP000003094"/>
    </source>
</evidence>
<accession>A0A2R9SW61</accession>
<dbReference type="EMBL" id="ADHJ01000018">
    <property type="protein sequence ID" value="EFU41629.1"/>
    <property type="molecule type" value="Genomic_DNA"/>
</dbReference>